<evidence type="ECO:0000313" key="17">
    <source>
        <dbReference type="EMBL" id="CAG2232783.1"/>
    </source>
</evidence>
<keyword evidence="12" id="KW-0788">Thiol protease</keyword>
<gene>
    <name evidence="17" type="ORF">MEDL_45434</name>
</gene>
<comment type="similarity">
    <text evidence="4">Belongs to the peptidase C19 family.</text>
</comment>
<dbReference type="InterPro" id="IPR036859">
    <property type="entry name" value="CAP-Gly_dom_sf"/>
</dbReference>
<dbReference type="GO" id="GO:0048471">
    <property type="term" value="C:perinuclear region of cytoplasm"/>
    <property type="evidence" value="ECO:0007669"/>
    <property type="project" value="UniProtKB-SubCell"/>
</dbReference>
<evidence type="ECO:0000256" key="1">
    <source>
        <dbReference type="ARBA" id="ARBA00000707"/>
    </source>
</evidence>
<protein>
    <recommendedName>
        <fullName evidence="5">ubiquitinyl hydrolase 1</fullName>
        <ecNumber evidence="5">3.4.19.12</ecNumber>
    </recommendedName>
</protein>
<reference evidence="17" key="1">
    <citation type="submission" date="2021-03" db="EMBL/GenBank/DDBJ databases">
        <authorList>
            <person name="Bekaert M."/>
        </authorList>
    </citation>
    <scope>NUCLEOTIDE SEQUENCE</scope>
</reference>
<evidence type="ECO:0000256" key="4">
    <source>
        <dbReference type="ARBA" id="ARBA00009085"/>
    </source>
</evidence>
<evidence type="ECO:0000256" key="11">
    <source>
        <dbReference type="ARBA" id="ARBA00022801"/>
    </source>
</evidence>
<evidence type="ECO:0000259" key="16">
    <source>
        <dbReference type="PROSITE" id="PS50245"/>
    </source>
</evidence>
<keyword evidence="7" id="KW-0597">Phosphoprotein</keyword>
<dbReference type="EC" id="3.4.19.12" evidence="5"/>
<dbReference type="SMART" id="SM01052">
    <property type="entry name" value="CAP_GLY"/>
    <property type="match status" value="3"/>
</dbReference>
<keyword evidence="10" id="KW-0833">Ubl conjugation pathway</keyword>
<evidence type="ECO:0000256" key="13">
    <source>
        <dbReference type="ARBA" id="ARBA00022833"/>
    </source>
</evidence>
<dbReference type="PROSITE" id="PS50245">
    <property type="entry name" value="CAP_GLY_2"/>
    <property type="match status" value="1"/>
</dbReference>
<evidence type="ECO:0000256" key="9">
    <source>
        <dbReference type="ARBA" id="ARBA00022723"/>
    </source>
</evidence>
<proteinExistence type="inferred from homology"/>
<dbReference type="GO" id="GO:0046872">
    <property type="term" value="F:metal ion binding"/>
    <property type="evidence" value="ECO:0007669"/>
    <property type="project" value="UniProtKB-KW"/>
</dbReference>
<evidence type="ECO:0000256" key="3">
    <source>
        <dbReference type="ARBA" id="ARBA00004556"/>
    </source>
</evidence>
<feature type="region of interest" description="Disordered" evidence="14">
    <location>
        <begin position="379"/>
        <end position="417"/>
    </location>
</feature>
<dbReference type="PANTHER" id="PTHR11830">
    <property type="entry name" value="40S RIBOSOMAL PROTEIN S3A"/>
    <property type="match status" value="1"/>
</dbReference>
<evidence type="ECO:0000256" key="8">
    <source>
        <dbReference type="ARBA" id="ARBA00022670"/>
    </source>
</evidence>
<keyword evidence="11 17" id="KW-0378">Hydrolase</keyword>
<dbReference type="InterPro" id="IPR001394">
    <property type="entry name" value="Peptidase_C19_UCH"/>
</dbReference>
<dbReference type="SUPFAM" id="SSF54001">
    <property type="entry name" value="Cysteine proteinases"/>
    <property type="match status" value="1"/>
</dbReference>
<dbReference type="Pfam" id="PF00443">
    <property type="entry name" value="UCH"/>
    <property type="match status" value="1"/>
</dbReference>
<keyword evidence="9" id="KW-0479">Metal-binding</keyword>
<dbReference type="GO" id="GO:0006508">
    <property type="term" value="P:proteolysis"/>
    <property type="evidence" value="ECO:0007669"/>
    <property type="project" value="UniProtKB-KW"/>
</dbReference>
<evidence type="ECO:0000313" key="18">
    <source>
        <dbReference type="Proteomes" id="UP000683360"/>
    </source>
</evidence>
<dbReference type="GO" id="GO:0004843">
    <property type="term" value="F:cysteine-type deubiquitinase activity"/>
    <property type="evidence" value="ECO:0007669"/>
    <property type="project" value="UniProtKB-EC"/>
</dbReference>
<evidence type="ECO:0000256" key="10">
    <source>
        <dbReference type="ARBA" id="ARBA00022786"/>
    </source>
</evidence>
<keyword evidence="6" id="KW-0963">Cytoplasm</keyword>
<dbReference type="Proteomes" id="UP000683360">
    <property type="component" value="Unassembled WGS sequence"/>
</dbReference>
<evidence type="ECO:0000256" key="7">
    <source>
        <dbReference type="ARBA" id="ARBA00022553"/>
    </source>
</evidence>
<dbReference type="Gene3D" id="3.90.70.10">
    <property type="entry name" value="Cysteine proteinases"/>
    <property type="match status" value="1"/>
</dbReference>
<evidence type="ECO:0000256" key="12">
    <source>
        <dbReference type="ARBA" id="ARBA00022807"/>
    </source>
</evidence>
<evidence type="ECO:0000256" key="5">
    <source>
        <dbReference type="ARBA" id="ARBA00012759"/>
    </source>
</evidence>
<dbReference type="Pfam" id="PF01302">
    <property type="entry name" value="CAP_GLY"/>
    <property type="match status" value="3"/>
</dbReference>
<keyword evidence="18" id="KW-1185">Reference proteome</keyword>
<dbReference type="InterPro" id="IPR000938">
    <property type="entry name" value="CAP-Gly_domain"/>
</dbReference>
<dbReference type="AlphaFoldDB" id="A0A8S3TH74"/>
<dbReference type="EMBL" id="CAJPWZ010002189">
    <property type="protein sequence ID" value="CAG2232783.1"/>
    <property type="molecule type" value="Genomic_DNA"/>
</dbReference>
<dbReference type="SUPFAM" id="SSF74924">
    <property type="entry name" value="Cap-Gly domain"/>
    <property type="match status" value="3"/>
</dbReference>
<dbReference type="PROSITE" id="PS50235">
    <property type="entry name" value="USP_3"/>
    <property type="match status" value="1"/>
</dbReference>
<dbReference type="InterPro" id="IPR028889">
    <property type="entry name" value="USP"/>
</dbReference>
<feature type="compositionally biased region" description="Low complexity" evidence="14">
    <location>
        <begin position="384"/>
        <end position="397"/>
    </location>
</feature>
<comment type="caution">
    <text evidence="17">The sequence shown here is derived from an EMBL/GenBank/DDBJ whole genome shotgun (WGS) entry which is preliminary data.</text>
</comment>
<dbReference type="GO" id="GO:0016579">
    <property type="term" value="P:protein deubiquitination"/>
    <property type="evidence" value="ECO:0007669"/>
    <property type="project" value="InterPro"/>
</dbReference>
<accession>A0A8S3TH74</accession>
<sequence>MSEYPQDEYYILLTTKIGKKKESGILRKSYSRVEVLAGTLLLRVSDSERDENGIAIWTLETLEPENIEVECKPVFDEIKQIDRLELQLLQPIPVCSERIAVYMNSNWLQEGLNLKVGDGVIVYLKGHPELQGLLRYRGELPGQKGIQFGVELAPEHRGKGTCDGVFRKKRFFTCEPNCGVFVPLHKIRADPTSRHAVNTATASLRQEIAECGLRIGNQIVWLSDNGPEYGEVKWVGVLPDSRRNDITVGVEFVNPVGSGTGKYKSHRLFHAKPQHAFLVPIMGLMKAEEYLAMQAPTADTFAYGSPQPEVVALPPEDIKVPETIERVIPNSQQVEVEVHSSNRPQFVSPVKPLPQKVYIEESREPSMNPLYEYQINQKLKKEQSQQSLQSSEPGSQSIEPPGTRKSMKSIPPADPDLEVGSMVEVMQNPPLYGVIRWVGSLPDQKEPTRPIAGLEMEEEISAGTDGTFKKIRYFSCPDKKEFFVPLYKCRKDKRFVDQHGRGALGNNFGSFETPDVHGNISPPDSLSESEIGTKICGKQKGIQGHHNSCYLDATLFAMFYFTTVYDGILYRPKRLDDHQEYEEVINVLKEGIVNPLRCHFYVRADKVMKLRHLLDKLGNIPGMMSEEKDPEEFLSLLLGQITKADPFLQIKAENAEESQQSFLFQLFMEKDERLVLPTTQQLFELSFLQNRLKLQERPSCLIIQMPRFGKDFKMYKRIVPSVELDITDVLEKAPRECNICGDLACFECRECYNTHGDGLNTIAFCKPCKDRNHLHKLRARHQPQKICVPEEYLEYHSHQKNITGQNPSISRDKMELFAVVCIQTSHYVSFVKCGPGKDAPWVFFDSMADRMGEQSGYNIPEVQFCPDLNKWLSPEYNKEIIKREDDKDLPENIKRLLCDAYMCMYQYSDVAMFK</sequence>
<name>A0A8S3TH74_MYTED</name>
<dbReference type="GO" id="GO:0005813">
    <property type="term" value="C:centrosome"/>
    <property type="evidence" value="ECO:0007669"/>
    <property type="project" value="UniProtKB-SubCell"/>
</dbReference>
<dbReference type="InterPro" id="IPR038765">
    <property type="entry name" value="Papain-like_cys_pep_sf"/>
</dbReference>
<keyword evidence="13" id="KW-0862">Zinc</keyword>
<comment type="catalytic activity">
    <reaction evidence="1">
        <text>Thiol-dependent hydrolysis of ester, thioester, amide, peptide and isopeptide bonds formed by the C-terminal Gly of ubiquitin (a 76-residue protein attached to proteins as an intracellular targeting signal).</text>
        <dbReference type="EC" id="3.4.19.12"/>
    </reaction>
</comment>
<evidence type="ECO:0000256" key="14">
    <source>
        <dbReference type="SAM" id="MobiDB-lite"/>
    </source>
</evidence>
<organism evidence="17 18">
    <name type="scientific">Mytilus edulis</name>
    <name type="common">Blue mussel</name>
    <dbReference type="NCBI Taxonomy" id="6550"/>
    <lineage>
        <taxon>Eukaryota</taxon>
        <taxon>Metazoa</taxon>
        <taxon>Spiralia</taxon>
        <taxon>Lophotrochozoa</taxon>
        <taxon>Mollusca</taxon>
        <taxon>Bivalvia</taxon>
        <taxon>Autobranchia</taxon>
        <taxon>Pteriomorphia</taxon>
        <taxon>Mytilida</taxon>
        <taxon>Mytiloidea</taxon>
        <taxon>Mytilidae</taxon>
        <taxon>Mytilinae</taxon>
        <taxon>Mytilus</taxon>
    </lineage>
</organism>
<evidence type="ECO:0000259" key="15">
    <source>
        <dbReference type="PROSITE" id="PS50235"/>
    </source>
</evidence>
<dbReference type="OrthoDB" id="6287070at2759"/>
<evidence type="ECO:0000256" key="2">
    <source>
        <dbReference type="ARBA" id="ARBA00004300"/>
    </source>
</evidence>
<dbReference type="FunFam" id="3.90.70.10:FF:000009">
    <property type="entry name" value="Putative ubiquitin carboxyl-terminal hydrolase CYLD"/>
    <property type="match status" value="1"/>
</dbReference>
<evidence type="ECO:0000256" key="6">
    <source>
        <dbReference type="ARBA" id="ARBA00022490"/>
    </source>
</evidence>
<feature type="domain" description="USP" evidence="15">
    <location>
        <begin position="540"/>
        <end position="908"/>
    </location>
</feature>
<comment type="subcellular location">
    <subcellularLocation>
        <location evidence="2">Cytoplasm</location>
        <location evidence="2">Cytoskeleton</location>
        <location evidence="2">Microtubule organizing center</location>
        <location evidence="2">Centrosome</location>
    </subcellularLocation>
    <subcellularLocation>
        <location evidence="3">Cytoplasm</location>
        <location evidence="3">Perinuclear region</location>
    </subcellularLocation>
</comment>
<keyword evidence="8" id="KW-0645">Protease</keyword>
<feature type="domain" description="CAP-Gly" evidence="16">
    <location>
        <begin position="138"/>
        <end position="183"/>
    </location>
</feature>
<dbReference type="Gene3D" id="2.30.30.190">
    <property type="entry name" value="CAP Gly-rich-like domain"/>
    <property type="match status" value="3"/>
</dbReference>